<evidence type="ECO:0000256" key="1">
    <source>
        <dbReference type="ARBA" id="ARBA00022723"/>
    </source>
</evidence>
<accession>A0A6A6KPF5</accession>
<name>A0A6A6KPF5_HEVBR</name>
<evidence type="ECO:0000313" key="9">
    <source>
        <dbReference type="EMBL" id="KAF2290557.1"/>
    </source>
</evidence>
<dbReference type="InterPro" id="IPR003656">
    <property type="entry name" value="Znf_BED"/>
</dbReference>
<keyword evidence="4" id="KW-0805">Transcription regulation</keyword>
<keyword evidence="3" id="KW-0862">Zinc</keyword>
<dbReference type="PANTHER" id="PTHR46481">
    <property type="entry name" value="ZINC FINGER BED DOMAIN-CONTAINING PROTEIN 4"/>
    <property type="match status" value="1"/>
</dbReference>
<evidence type="ECO:0000256" key="4">
    <source>
        <dbReference type="ARBA" id="ARBA00023015"/>
    </source>
</evidence>
<dbReference type="PROSITE" id="PS50808">
    <property type="entry name" value="ZF_BED"/>
    <property type="match status" value="1"/>
</dbReference>
<organism evidence="9 11">
    <name type="scientific">Hevea brasiliensis</name>
    <name type="common">Para rubber tree</name>
    <name type="synonym">Siphonia brasiliensis</name>
    <dbReference type="NCBI Taxonomy" id="3981"/>
    <lineage>
        <taxon>Eukaryota</taxon>
        <taxon>Viridiplantae</taxon>
        <taxon>Streptophyta</taxon>
        <taxon>Embryophyta</taxon>
        <taxon>Tracheophyta</taxon>
        <taxon>Spermatophyta</taxon>
        <taxon>Magnoliopsida</taxon>
        <taxon>eudicotyledons</taxon>
        <taxon>Gunneridae</taxon>
        <taxon>Pentapetalae</taxon>
        <taxon>rosids</taxon>
        <taxon>fabids</taxon>
        <taxon>Malpighiales</taxon>
        <taxon>Euphorbiaceae</taxon>
        <taxon>Crotonoideae</taxon>
        <taxon>Micrandreae</taxon>
        <taxon>Hevea</taxon>
    </lineage>
</organism>
<feature type="compositionally biased region" description="Basic and acidic residues" evidence="7">
    <location>
        <begin position="27"/>
        <end position="38"/>
    </location>
</feature>
<dbReference type="Proteomes" id="UP000467840">
    <property type="component" value="Chromosome 2"/>
</dbReference>
<evidence type="ECO:0000256" key="5">
    <source>
        <dbReference type="ARBA" id="ARBA00023163"/>
    </source>
</evidence>
<dbReference type="SMART" id="SM00614">
    <property type="entry name" value="ZnF_BED"/>
    <property type="match status" value="1"/>
</dbReference>
<dbReference type="EMBL" id="JAAGAX010000015">
    <property type="protein sequence ID" value="KAF2290557.1"/>
    <property type="molecule type" value="Genomic_DNA"/>
</dbReference>
<proteinExistence type="predicted"/>
<evidence type="ECO:0000256" key="7">
    <source>
        <dbReference type="SAM" id="MobiDB-lite"/>
    </source>
</evidence>
<feature type="domain" description="BED-type" evidence="8">
    <location>
        <begin position="43"/>
        <end position="102"/>
    </location>
</feature>
<dbReference type="InterPro" id="IPR052035">
    <property type="entry name" value="ZnF_BED_domain_contain"/>
</dbReference>
<feature type="region of interest" description="Disordered" evidence="7">
    <location>
        <begin position="1"/>
        <end position="42"/>
    </location>
</feature>
<evidence type="ECO:0000259" key="8">
    <source>
        <dbReference type="PROSITE" id="PS50808"/>
    </source>
</evidence>
<evidence type="ECO:0000313" key="10">
    <source>
        <dbReference type="EMBL" id="KAF2290563.1"/>
    </source>
</evidence>
<gene>
    <name evidence="9" type="ORF">GH714_014394</name>
    <name evidence="10" type="ORF">GH714_014426</name>
</gene>
<keyword evidence="5" id="KW-0804">Transcription</keyword>
<reference evidence="9 11" key="1">
    <citation type="journal article" date="2020" name="Mol. Plant">
        <title>The Chromosome-Based Rubber Tree Genome Provides New Insights into Spurge Genome Evolution and Rubber Biosynthesis.</title>
        <authorList>
            <person name="Liu J."/>
            <person name="Shi C."/>
            <person name="Shi C.C."/>
            <person name="Li W."/>
            <person name="Zhang Q.J."/>
            <person name="Zhang Y."/>
            <person name="Li K."/>
            <person name="Lu H.F."/>
            <person name="Shi C."/>
            <person name="Zhu S.T."/>
            <person name="Xiao Z.Y."/>
            <person name="Nan H."/>
            <person name="Yue Y."/>
            <person name="Zhu X.G."/>
            <person name="Wu Y."/>
            <person name="Hong X.N."/>
            <person name="Fan G.Y."/>
            <person name="Tong Y."/>
            <person name="Zhang D."/>
            <person name="Mao C.L."/>
            <person name="Liu Y.L."/>
            <person name="Hao S.J."/>
            <person name="Liu W.Q."/>
            <person name="Lv M.Q."/>
            <person name="Zhang H.B."/>
            <person name="Liu Y."/>
            <person name="Hu-Tang G.R."/>
            <person name="Wang J.P."/>
            <person name="Wang J.H."/>
            <person name="Sun Y.H."/>
            <person name="Ni S.B."/>
            <person name="Chen W.B."/>
            <person name="Zhang X.C."/>
            <person name="Jiao Y.N."/>
            <person name="Eichler E.E."/>
            <person name="Li G.H."/>
            <person name="Liu X."/>
            <person name="Gao L.Z."/>
        </authorList>
    </citation>
    <scope>NUCLEOTIDE SEQUENCE [LARGE SCALE GENOMIC DNA]</scope>
    <source>
        <strain evidence="11">cv. GT1</strain>
        <tissue evidence="9">Leaf</tissue>
    </source>
</reference>
<dbReference type="GO" id="GO:0008270">
    <property type="term" value="F:zinc ion binding"/>
    <property type="evidence" value="ECO:0007669"/>
    <property type="project" value="UniProtKB-KW"/>
</dbReference>
<keyword evidence="1" id="KW-0479">Metal-binding</keyword>
<dbReference type="SUPFAM" id="SSF53098">
    <property type="entry name" value="Ribonuclease H-like"/>
    <property type="match status" value="1"/>
</dbReference>
<dbReference type="GO" id="GO:0003677">
    <property type="term" value="F:DNA binding"/>
    <property type="evidence" value="ECO:0007669"/>
    <property type="project" value="InterPro"/>
</dbReference>
<evidence type="ECO:0000256" key="3">
    <source>
        <dbReference type="ARBA" id="ARBA00022833"/>
    </source>
</evidence>
<protein>
    <recommendedName>
        <fullName evidence="8">BED-type domain-containing protein</fullName>
    </recommendedName>
</protein>
<evidence type="ECO:0000256" key="6">
    <source>
        <dbReference type="PROSITE-ProRule" id="PRU00027"/>
    </source>
</evidence>
<dbReference type="InterPro" id="IPR012337">
    <property type="entry name" value="RNaseH-like_sf"/>
</dbReference>
<keyword evidence="2 6" id="KW-0863">Zinc-finger</keyword>
<keyword evidence="11" id="KW-1185">Reference proteome</keyword>
<evidence type="ECO:0000313" key="11">
    <source>
        <dbReference type="Proteomes" id="UP000467840"/>
    </source>
</evidence>
<evidence type="ECO:0000256" key="2">
    <source>
        <dbReference type="ARBA" id="ARBA00022771"/>
    </source>
</evidence>
<sequence length="289" mass="32915">MDSFSGQEDLKTKSTTDSNQSEAEAEDISKSKSKEVVKRKPIRPRSQVWDHFTKFTNTKGEIKGKCNYCSKEFCCDPKKNETIALRNHMNACKKHPYAIETKQTQLALQPNSFDEVLGDVSKLSTWKYDEDAIREAIVQMIIIDKLSFRFVDGEGFKRFMRAICPSHKGDAIGRSIETCLLESGFDKIFTITVDNATSNDVAISYFKKKLAYWGVRIVNSTYLHMRSMAHIINLVVMDGLKDVSESVMKVKIAVRYIRSSPTRLKKFKECVEYEKNEGKTSLCLDVPTG</sequence>
<dbReference type="PANTHER" id="PTHR46481:SF7">
    <property type="entry name" value="ZINC FINGER BED DOMAIN-CONTAINING PROTEIN RICESLEEPER 2-LIKE"/>
    <property type="match status" value="1"/>
</dbReference>
<dbReference type="EMBL" id="JAAGAX010000015">
    <property type="protein sequence ID" value="KAF2290563.1"/>
    <property type="molecule type" value="Genomic_DNA"/>
</dbReference>
<dbReference type="AlphaFoldDB" id="A0A6A6KPF5"/>
<comment type="caution">
    <text evidence="9">The sequence shown here is derived from an EMBL/GenBank/DDBJ whole genome shotgun (WGS) entry which is preliminary data.</text>
</comment>